<dbReference type="Pfam" id="PF07980">
    <property type="entry name" value="SusD_RagB"/>
    <property type="match status" value="1"/>
</dbReference>
<keyword evidence="5" id="KW-0998">Cell outer membrane</keyword>
<protein>
    <submittedName>
        <fullName evidence="10">RagB/SusD domain-containing protein</fullName>
    </submittedName>
</protein>
<dbReference type="SUPFAM" id="SSF48452">
    <property type="entry name" value="TPR-like"/>
    <property type="match status" value="1"/>
</dbReference>
<dbReference type="Proteomes" id="UP000237771">
    <property type="component" value="Unassembled WGS sequence"/>
</dbReference>
<evidence type="ECO:0000256" key="6">
    <source>
        <dbReference type="SAM" id="Phobius"/>
    </source>
</evidence>
<evidence type="ECO:0000313" key="9">
    <source>
        <dbReference type="EMBL" id="PRZ22843.1"/>
    </source>
</evidence>
<comment type="subcellular location">
    <subcellularLocation>
        <location evidence="1">Cell outer membrane</location>
    </subcellularLocation>
</comment>
<evidence type="ECO:0000259" key="7">
    <source>
        <dbReference type="Pfam" id="PF07980"/>
    </source>
</evidence>
<proteinExistence type="inferred from homology"/>
<dbReference type="GO" id="GO:0009279">
    <property type="term" value="C:cell outer membrane"/>
    <property type="evidence" value="ECO:0007669"/>
    <property type="project" value="UniProtKB-SubCell"/>
</dbReference>
<dbReference type="AlphaFoldDB" id="A0A1M5RJQ3"/>
<dbReference type="InterPro" id="IPR012944">
    <property type="entry name" value="SusD_RagB_dom"/>
</dbReference>
<evidence type="ECO:0000256" key="1">
    <source>
        <dbReference type="ARBA" id="ARBA00004442"/>
    </source>
</evidence>
<evidence type="ECO:0000313" key="10">
    <source>
        <dbReference type="EMBL" id="SHH26527.1"/>
    </source>
</evidence>
<accession>A0A1M5RJQ3</accession>
<dbReference type="EMBL" id="FQWO01000010">
    <property type="protein sequence ID" value="SHH26527.1"/>
    <property type="molecule type" value="Genomic_DNA"/>
</dbReference>
<dbReference type="Pfam" id="PF14322">
    <property type="entry name" value="SusD-like_3"/>
    <property type="match status" value="1"/>
</dbReference>
<keyword evidence="3" id="KW-0732">Signal</keyword>
<keyword evidence="6" id="KW-1133">Transmembrane helix</keyword>
<reference evidence="11" key="1">
    <citation type="submission" date="2016-11" db="EMBL/GenBank/DDBJ databases">
        <authorList>
            <person name="Varghese N."/>
            <person name="Submissions S."/>
        </authorList>
    </citation>
    <scope>NUCLEOTIDE SEQUENCE [LARGE SCALE GENOMIC DNA]</scope>
    <source>
        <strain evidence="11">DSM 19729</strain>
    </source>
</reference>
<evidence type="ECO:0000256" key="5">
    <source>
        <dbReference type="ARBA" id="ARBA00023237"/>
    </source>
</evidence>
<gene>
    <name evidence="9" type="ORF">BC624_10691</name>
    <name evidence="10" type="ORF">SAMN05443373_11030</name>
</gene>
<dbReference type="CDD" id="cd08977">
    <property type="entry name" value="SusD"/>
    <property type="match status" value="1"/>
</dbReference>
<evidence type="ECO:0000313" key="12">
    <source>
        <dbReference type="Proteomes" id="UP000237771"/>
    </source>
</evidence>
<keyword evidence="6" id="KW-0812">Transmembrane</keyword>
<comment type="similarity">
    <text evidence="2">Belongs to the SusD family.</text>
</comment>
<dbReference type="RefSeq" id="WP_072944899.1">
    <property type="nucleotide sequence ID" value="NZ_FQWO01000010.1"/>
</dbReference>
<reference evidence="9 12" key="3">
    <citation type="submission" date="2018-03" db="EMBL/GenBank/DDBJ databases">
        <title>Genomic Encyclopedia of Archaeal and Bacterial Type Strains, Phase II (KMG-II): from individual species to whole genera.</title>
        <authorList>
            <person name="Goeker M."/>
        </authorList>
    </citation>
    <scope>NUCLEOTIDE SEQUENCE [LARGE SCALE GENOMIC DNA]</scope>
    <source>
        <strain evidence="9 12">DSM 17797</strain>
    </source>
</reference>
<sequence>MNINNFFNPYRTYNTRVYRILVIIALLFITFWLKSCDNFTESDMPVSELNTAAVFEEKNTAHAAMVNVFAKMRENGMLTGKTNSMSREMGLYADELTWYGNSAQSPANFFTNTLIPTNGTIAAWWNNCYSQIYSANAVIEGVASSTKLLQADKDQLTGEAIFARAFIHFYLLQLWGDVPYVTGTDYKVNSTVRRLPINEVYAKIIEDLEAASLLLAEEYRSSNRVRPNSYAAKAMLARVYLYAGKWAEAANSASDVLNNTKTYVWLAELNNVFLKESTTTIWQYAAKTPTRNTDEGTTFIFNTAPPTAVALTSSLMNAFESGDQRKAKWTRSRMGGGNTYYHAYKYKKTGSATPQTEFSIVLRLAEMYLIRAEARAQQGELIGAKEDLNVIRHTAGLVSTTATIKDDILQAILRERRVEFFTEFGHRFLDLKRYGALDYALQDTKADWQSTDWLLPLPQSELNLNPNVAPQNQGY</sequence>
<feature type="domain" description="RagB/SusD" evidence="7">
    <location>
        <begin position="330"/>
        <end position="475"/>
    </location>
</feature>
<evidence type="ECO:0000259" key="8">
    <source>
        <dbReference type="Pfam" id="PF14322"/>
    </source>
</evidence>
<keyword evidence="4 6" id="KW-0472">Membrane</keyword>
<evidence type="ECO:0000256" key="2">
    <source>
        <dbReference type="ARBA" id="ARBA00006275"/>
    </source>
</evidence>
<reference evidence="10" key="2">
    <citation type="submission" date="2016-11" db="EMBL/GenBank/DDBJ databases">
        <authorList>
            <person name="Jaros S."/>
            <person name="Januszkiewicz K."/>
            <person name="Wedrychowicz H."/>
        </authorList>
    </citation>
    <scope>NUCLEOTIDE SEQUENCE [LARGE SCALE GENOMIC DNA]</scope>
    <source>
        <strain evidence="10">DSM 19729</strain>
    </source>
</reference>
<feature type="domain" description="SusD-like N-terminal" evidence="8">
    <location>
        <begin position="108"/>
        <end position="241"/>
    </location>
</feature>
<dbReference type="STRING" id="280093.SAMN05443373_11030"/>
<evidence type="ECO:0000256" key="3">
    <source>
        <dbReference type="ARBA" id="ARBA00022729"/>
    </source>
</evidence>
<dbReference type="Gene3D" id="1.25.40.390">
    <property type="match status" value="1"/>
</dbReference>
<name>A0A1M5RJQ3_9FLAO</name>
<dbReference type="EMBL" id="PVUB01000006">
    <property type="protein sequence ID" value="PRZ22843.1"/>
    <property type="molecule type" value="Genomic_DNA"/>
</dbReference>
<keyword evidence="12" id="KW-1185">Reference proteome</keyword>
<dbReference type="Proteomes" id="UP000184384">
    <property type="component" value="Unassembled WGS sequence"/>
</dbReference>
<feature type="transmembrane region" description="Helical" evidence="6">
    <location>
        <begin position="17"/>
        <end position="33"/>
    </location>
</feature>
<dbReference type="InterPro" id="IPR033985">
    <property type="entry name" value="SusD-like_N"/>
</dbReference>
<evidence type="ECO:0000313" key="11">
    <source>
        <dbReference type="Proteomes" id="UP000184384"/>
    </source>
</evidence>
<evidence type="ECO:0000256" key="4">
    <source>
        <dbReference type="ARBA" id="ARBA00023136"/>
    </source>
</evidence>
<organism evidence="10 11">
    <name type="scientific">Flavobacterium granuli</name>
    <dbReference type="NCBI Taxonomy" id="280093"/>
    <lineage>
        <taxon>Bacteria</taxon>
        <taxon>Pseudomonadati</taxon>
        <taxon>Bacteroidota</taxon>
        <taxon>Flavobacteriia</taxon>
        <taxon>Flavobacteriales</taxon>
        <taxon>Flavobacteriaceae</taxon>
        <taxon>Flavobacterium</taxon>
    </lineage>
</organism>
<dbReference type="InterPro" id="IPR011990">
    <property type="entry name" value="TPR-like_helical_dom_sf"/>
</dbReference>
<dbReference type="OrthoDB" id="621570at2"/>